<dbReference type="Pfam" id="PF13482">
    <property type="entry name" value="RNase_H_2"/>
    <property type="match status" value="1"/>
</dbReference>
<protein>
    <recommendedName>
        <fullName evidence="1">YprB ribonuclease H-like domain-containing protein</fullName>
    </recommendedName>
</protein>
<dbReference type="InterPro" id="IPR012337">
    <property type="entry name" value="RNaseH-like_sf"/>
</dbReference>
<comment type="caution">
    <text evidence="2">The sequence shown here is derived from an EMBL/GenBank/DDBJ whole genome shotgun (WGS) entry which is preliminary data.</text>
</comment>
<reference evidence="2" key="1">
    <citation type="journal article" date="2015" name="Nature">
        <title>Complex archaea that bridge the gap between prokaryotes and eukaryotes.</title>
        <authorList>
            <person name="Spang A."/>
            <person name="Saw J.H."/>
            <person name="Jorgensen S.L."/>
            <person name="Zaremba-Niedzwiedzka K."/>
            <person name="Martijn J."/>
            <person name="Lind A.E."/>
            <person name="van Eijk R."/>
            <person name="Schleper C."/>
            <person name="Guy L."/>
            <person name="Ettema T.J."/>
        </authorList>
    </citation>
    <scope>NUCLEOTIDE SEQUENCE</scope>
</reference>
<name>A0A0F9LE40_9ZZZZ</name>
<evidence type="ECO:0000259" key="1">
    <source>
        <dbReference type="Pfam" id="PF13482"/>
    </source>
</evidence>
<gene>
    <name evidence="2" type="ORF">LCGC14_1521580</name>
</gene>
<dbReference type="InterPro" id="IPR038720">
    <property type="entry name" value="YprB_RNase_H-like_dom"/>
</dbReference>
<feature type="non-terminal residue" evidence="2">
    <location>
        <position position="1"/>
    </location>
</feature>
<dbReference type="AlphaFoldDB" id="A0A0F9LE40"/>
<proteinExistence type="predicted"/>
<dbReference type="SUPFAM" id="SSF53098">
    <property type="entry name" value="Ribonuclease H-like"/>
    <property type="match status" value="1"/>
</dbReference>
<accession>A0A0F9LE40</accession>
<organism evidence="2">
    <name type="scientific">marine sediment metagenome</name>
    <dbReference type="NCBI Taxonomy" id="412755"/>
    <lineage>
        <taxon>unclassified sequences</taxon>
        <taxon>metagenomes</taxon>
        <taxon>ecological metagenomes</taxon>
    </lineage>
</organism>
<feature type="domain" description="YprB ribonuclease H-like" evidence="1">
    <location>
        <begin position="85"/>
        <end position="211"/>
    </location>
</feature>
<sequence>NFTCNHRHDGLTHGACFDKAMAAGERIGILDIESGGSLDANWGFVFSYCLKKLDGPMVKRCITPAEIRQRTWGVKVPSKKNIKDMRIVKQFCKDAKDFDTFVVYYGRDRSGRFQGHDIPFLRTRAVKWGINDFPDWKSKKVVDIFDVVSGKFKMSRRSQDIMCRFLGIPSKATPLQEDIWSDALMGNKPALDYILKHNEEDVLALERLYHRIFKFKGTKTSI</sequence>
<evidence type="ECO:0000313" key="2">
    <source>
        <dbReference type="EMBL" id="KKM62455.1"/>
    </source>
</evidence>
<dbReference type="EMBL" id="LAZR01011292">
    <property type="protein sequence ID" value="KKM62455.1"/>
    <property type="molecule type" value="Genomic_DNA"/>
</dbReference>